<dbReference type="SUPFAM" id="SSF53697">
    <property type="entry name" value="SIS domain"/>
    <property type="match status" value="1"/>
</dbReference>
<dbReference type="CDD" id="cd00714">
    <property type="entry name" value="GFAT"/>
    <property type="match status" value="1"/>
</dbReference>
<comment type="catalytic activity">
    <reaction evidence="1 10">
        <text>D-fructose 6-phosphate + L-glutamine = D-glucosamine 6-phosphate + L-glutamate</text>
        <dbReference type="Rhea" id="RHEA:13237"/>
        <dbReference type="ChEBI" id="CHEBI:29985"/>
        <dbReference type="ChEBI" id="CHEBI:58359"/>
        <dbReference type="ChEBI" id="CHEBI:58725"/>
        <dbReference type="ChEBI" id="CHEBI:61527"/>
        <dbReference type="EC" id="2.6.1.16"/>
    </reaction>
</comment>
<dbReference type="Proteomes" id="UP000179243">
    <property type="component" value="Unassembled WGS sequence"/>
</dbReference>
<evidence type="ECO:0000256" key="1">
    <source>
        <dbReference type="ARBA" id="ARBA00001031"/>
    </source>
</evidence>
<name>A0A1F7F3N7_UNCRA</name>
<organism evidence="13 14">
    <name type="scientific">Candidatus Raymondbacteria bacterium RIFOXYD12_FULL_49_13</name>
    <dbReference type="NCBI Taxonomy" id="1817890"/>
    <lineage>
        <taxon>Bacteria</taxon>
        <taxon>Raymondiibacteriota</taxon>
    </lineage>
</organism>
<sequence length="609" mass="67598">MCGIVGYIGKRPAVPIIVNGIAKLDYRGYDSAGFAISENNRFVSFKTKGKLENLRKRIHGLSFSGTRGIAHTRWATHGKPSEKNAHPHFSHKKDIVVVHNGIIENHTALRKYLESKGHHFSSETDTETIPHLIGMFYQGNLENAVVAALKDLQGTYGLAIMAEKENKIVVARKGSPIIIGIIRTGEYIVASDVTAIGEYTKKIVYLSDGDIAVLTPKGYQIFNLEKKEVNRKIENITWSLDAIEKKGFAHFMLKEIYEQPETLANALRGKWDARRMMPKFGGLNIPEYDINNLQRVIILACGTSWHAGLVAEYYLEKFAGFQVEVEYASEFLCKMDDLGSRDLVIPISQSGETIDTLMALRKANKFGVYSLGIVNSVGSTIAREVTGGSYIHVGLEIGVASTKAFTGQIMALYLLAIYLGRVRGILKGAQADILFKKARALPGLVTEIFKNERTIISIARKFKRAANFIYLGRGLNYPTALEGALKLKEISYIHAEAFPAAEMKHGPIALVDRKMPVVFTVQKDDGYEKILSNIEEIRARKGIIIAVVEKGDSLVRKKADYIIEVPGTSMFLSPMLNIVPLQLLAYHIARLRGCEIDKPRNLAKSVTVE</sequence>
<dbReference type="InterPro" id="IPR017932">
    <property type="entry name" value="GATase_2_dom"/>
</dbReference>
<dbReference type="GO" id="GO:0006047">
    <property type="term" value="P:UDP-N-acetylglucosamine metabolic process"/>
    <property type="evidence" value="ECO:0007669"/>
    <property type="project" value="TreeGrafter"/>
</dbReference>
<dbReference type="InterPro" id="IPR029055">
    <property type="entry name" value="Ntn_hydrolases_N"/>
</dbReference>
<dbReference type="GO" id="GO:0006487">
    <property type="term" value="P:protein N-linked glycosylation"/>
    <property type="evidence" value="ECO:0007669"/>
    <property type="project" value="TreeGrafter"/>
</dbReference>
<feature type="domain" description="SIS" evidence="12">
    <location>
        <begin position="458"/>
        <end position="599"/>
    </location>
</feature>
<evidence type="ECO:0000256" key="10">
    <source>
        <dbReference type="HAMAP-Rule" id="MF_00164"/>
    </source>
</evidence>
<dbReference type="EMBL" id="MFYX01000130">
    <property type="protein sequence ID" value="OGK01218.1"/>
    <property type="molecule type" value="Genomic_DNA"/>
</dbReference>
<dbReference type="NCBIfam" id="TIGR01135">
    <property type="entry name" value="glmS"/>
    <property type="match status" value="1"/>
</dbReference>
<feature type="active site" description="Nucleophile; for GATase activity" evidence="10">
    <location>
        <position position="2"/>
    </location>
</feature>
<accession>A0A1F7F3N7</accession>
<evidence type="ECO:0000259" key="11">
    <source>
        <dbReference type="PROSITE" id="PS51278"/>
    </source>
</evidence>
<dbReference type="NCBIfam" id="NF001484">
    <property type="entry name" value="PRK00331.1"/>
    <property type="match status" value="1"/>
</dbReference>
<dbReference type="PANTHER" id="PTHR10937:SF0">
    <property type="entry name" value="GLUTAMINE--FRUCTOSE-6-PHOSPHATE TRANSAMINASE (ISOMERIZING)"/>
    <property type="match status" value="1"/>
</dbReference>
<dbReference type="InterPro" id="IPR001347">
    <property type="entry name" value="SIS_dom"/>
</dbReference>
<keyword evidence="6 10" id="KW-0032">Aminotransferase</keyword>
<evidence type="ECO:0000259" key="12">
    <source>
        <dbReference type="PROSITE" id="PS51464"/>
    </source>
</evidence>
<reference evidence="13 14" key="1">
    <citation type="journal article" date="2016" name="Nat. Commun.">
        <title>Thousands of microbial genomes shed light on interconnected biogeochemical processes in an aquifer system.</title>
        <authorList>
            <person name="Anantharaman K."/>
            <person name="Brown C.T."/>
            <person name="Hug L.A."/>
            <person name="Sharon I."/>
            <person name="Castelle C.J."/>
            <person name="Probst A.J."/>
            <person name="Thomas B.C."/>
            <person name="Singh A."/>
            <person name="Wilkins M.J."/>
            <person name="Karaoz U."/>
            <person name="Brodie E.L."/>
            <person name="Williams K.H."/>
            <person name="Hubbard S.S."/>
            <person name="Banfield J.F."/>
        </authorList>
    </citation>
    <scope>NUCLEOTIDE SEQUENCE [LARGE SCALE GENOMIC DNA]</scope>
</reference>
<comment type="caution">
    <text evidence="13">The sequence shown here is derived from an EMBL/GenBank/DDBJ whole genome shotgun (WGS) entry which is preliminary data.</text>
</comment>
<dbReference type="FunFam" id="3.40.50.10490:FF:000002">
    <property type="entry name" value="Glutamine--fructose-6-phosphate aminotransferase [isomerizing]"/>
    <property type="match status" value="1"/>
</dbReference>
<evidence type="ECO:0000256" key="4">
    <source>
        <dbReference type="ARBA" id="ARBA00016090"/>
    </source>
</evidence>
<dbReference type="GO" id="GO:0097367">
    <property type="term" value="F:carbohydrate derivative binding"/>
    <property type="evidence" value="ECO:0007669"/>
    <property type="project" value="InterPro"/>
</dbReference>
<dbReference type="InterPro" id="IPR035490">
    <property type="entry name" value="GlmS/FrlB_SIS"/>
</dbReference>
<dbReference type="GO" id="GO:0005975">
    <property type="term" value="P:carbohydrate metabolic process"/>
    <property type="evidence" value="ECO:0007669"/>
    <property type="project" value="UniProtKB-UniRule"/>
</dbReference>
<feature type="active site" description="For Fru-6P isomerization activity" evidence="10">
    <location>
        <position position="604"/>
    </location>
</feature>
<dbReference type="SUPFAM" id="SSF56235">
    <property type="entry name" value="N-terminal nucleophile aminohydrolases (Ntn hydrolases)"/>
    <property type="match status" value="1"/>
</dbReference>
<dbReference type="Gene3D" id="3.60.20.10">
    <property type="entry name" value="Glutamine Phosphoribosylpyrophosphate, subunit 1, domain 1"/>
    <property type="match status" value="1"/>
</dbReference>
<proteinExistence type="inferred from homology"/>
<dbReference type="FunFam" id="3.60.20.10:FF:000006">
    <property type="entry name" value="Glutamine--fructose-6-phosphate aminotransferase [isomerizing]"/>
    <property type="match status" value="1"/>
</dbReference>
<keyword evidence="5 10" id="KW-0963">Cytoplasm</keyword>
<dbReference type="PANTHER" id="PTHR10937">
    <property type="entry name" value="GLUCOSAMINE--FRUCTOSE-6-PHOSPHATE AMINOTRANSFERASE, ISOMERIZING"/>
    <property type="match status" value="1"/>
</dbReference>
<dbReference type="GO" id="GO:0046349">
    <property type="term" value="P:amino sugar biosynthetic process"/>
    <property type="evidence" value="ECO:0007669"/>
    <property type="project" value="UniProtKB-ARBA"/>
</dbReference>
<dbReference type="InterPro" id="IPR046348">
    <property type="entry name" value="SIS_dom_sf"/>
</dbReference>
<evidence type="ECO:0000256" key="5">
    <source>
        <dbReference type="ARBA" id="ARBA00022490"/>
    </source>
</evidence>
<evidence type="ECO:0000256" key="3">
    <source>
        <dbReference type="ARBA" id="ARBA00012916"/>
    </source>
</evidence>
<gene>
    <name evidence="10" type="primary">glmS</name>
    <name evidence="13" type="ORF">A2519_22465</name>
</gene>
<dbReference type="Pfam" id="PF13522">
    <property type="entry name" value="GATase_6"/>
    <property type="match status" value="1"/>
</dbReference>
<dbReference type="CDD" id="cd05009">
    <property type="entry name" value="SIS_GlmS_GlmD_2"/>
    <property type="match status" value="1"/>
</dbReference>
<comment type="subcellular location">
    <subcellularLocation>
        <location evidence="2 10">Cytoplasm</location>
    </subcellularLocation>
</comment>
<dbReference type="Gene3D" id="3.40.50.10490">
    <property type="entry name" value="Glucose-6-phosphate isomerase like protein, domain 1"/>
    <property type="match status" value="2"/>
</dbReference>
<dbReference type="InterPro" id="IPR047084">
    <property type="entry name" value="GFAT_N"/>
</dbReference>
<evidence type="ECO:0000256" key="8">
    <source>
        <dbReference type="ARBA" id="ARBA00022737"/>
    </source>
</evidence>
<dbReference type="CDD" id="cd05008">
    <property type="entry name" value="SIS_GlmS_GlmD_1"/>
    <property type="match status" value="1"/>
</dbReference>
<dbReference type="GO" id="GO:0004360">
    <property type="term" value="F:glutamine-fructose-6-phosphate transaminase (isomerizing) activity"/>
    <property type="evidence" value="ECO:0007669"/>
    <property type="project" value="UniProtKB-UniRule"/>
</dbReference>
<comment type="subunit">
    <text evidence="10">Homodimer.</text>
</comment>
<dbReference type="AlphaFoldDB" id="A0A1F7F3N7"/>
<dbReference type="PROSITE" id="PS51278">
    <property type="entry name" value="GATASE_TYPE_2"/>
    <property type="match status" value="1"/>
</dbReference>
<dbReference type="GO" id="GO:0005829">
    <property type="term" value="C:cytosol"/>
    <property type="evidence" value="ECO:0007669"/>
    <property type="project" value="TreeGrafter"/>
</dbReference>
<feature type="domain" description="Glutamine amidotransferase type-2" evidence="11">
    <location>
        <begin position="2"/>
        <end position="217"/>
    </location>
</feature>
<evidence type="ECO:0000256" key="7">
    <source>
        <dbReference type="ARBA" id="ARBA00022679"/>
    </source>
</evidence>
<feature type="domain" description="SIS" evidence="12">
    <location>
        <begin position="284"/>
        <end position="425"/>
    </location>
</feature>
<dbReference type="FunFam" id="3.40.50.10490:FF:000001">
    <property type="entry name" value="Glutamine--fructose-6-phosphate aminotransferase [isomerizing]"/>
    <property type="match status" value="1"/>
</dbReference>
<keyword evidence="7 10" id="KW-0808">Transferase</keyword>
<evidence type="ECO:0000256" key="2">
    <source>
        <dbReference type="ARBA" id="ARBA00004496"/>
    </source>
</evidence>
<evidence type="ECO:0000313" key="14">
    <source>
        <dbReference type="Proteomes" id="UP000179243"/>
    </source>
</evidence>
<evidence type="ECO:0000256" key="9">
    <source>
        <dbReference type="ARBA" id="ARBA00022962"/>
    </source>
</evidence>
<evidence type="ECO:0000256" key="6">
    <source>
        <dbReference type="ARBA" id="ARBA00022576"/>
    </source>
</evidence>
<keyword evidence="9" id="KW-0315">Glutamine amidotransferase</keyword>
<protein>
    <recommendedName>
        <fullName evidence="4 10">Glutamine--fructose-6-phosphate aminotransferase [isomerizing]</fullName>
        <ecNumber evidence="3 10">2.6.1.16</ecNumber>
    </recommendedName>
    <alternativeName>
        <fullName evidence="10">D-fructose-6-phosphate amidotransferase</fullName>
    </alternativeName>
    <alternativeName>
        <fullName evidence="10">GFAT</fullName>
    </alternativeName>
    <alternativeName>
        <fullName evidence="10">Glucosamine-6-phosphate synthase</fullName>
    </alternativeName>
    <alternativeName>
        <fullName evidence="10">Hexosephosphate aminotransferase</fullName>
    </alternativeName>
    <alternativeName>
        <fullName evidence="10">L-glutamine--D-fructose-6-phosphate amidotransferase</fullName>
    </alternativeName>
</protein>
<dbReference type="InterPro" id="IPR035466">
    <property type="entry name" value="GlmS/AgaS_SIS"/>
</dbReference>
<dbReference type="EC" id="2.6.1.16" evidence="3 10"/>
<dbReference type="InterPro" id="IPR005855">
    <property type="entry name" value="GFAT"/>
</dbReference>
<dbReference type="Pfam" id="PF01380">
    <property type="entry name" value="SIS"/>
    <property type="match status" value="2"/>
</dbReference>
<comment type="function">
    <text evidence="10">Catalyzes the first step in hexosamine metabolism, converting fructose-6P into glucosamine-6P using glutamine as a nitrogen source.</text>
</comment>
<dbReference type="HAMAP" id="MF_00164">
    <property type="entry name" value="GlmS"/>
    <property type="match status" value="1"/>
</dbReference>
<dbReference type="PROSITE" id="PS51464">
    <property type="entry name" value="SIS"/>
    <property type="match status" value="2"/>
</dbReference>
<feature type="initiator methionine" description="Removed" evidence="10">
    <location>
        <position position="1"/>
    </location>
</feature>
<keyword evidence="8" id="KW-0677">Repeat</keyword>
<evidence type="ECO:0000313" key="13">
    <source>
        <dbReference type="EMBL" id="OGK01218.1"/>
    </source>
</evidence>
<dbReference type="GO" id="GO:0006002">
    <property type="term" value="P:fructose 6-phosphate metabolic process"/>
    <property type="evidence" value="ECO:0007669"/>
    <property type="project" value="TreeGrafter"/>
</dbReference>